<dbReference type="AlphaFoldDB" id="A0AAD6VAZ6"/>
<feature type="region of interest" description="Disordered" evidence="1">
    <location>
        <begin position="183"/>
        <end position="203"/>
    </location>
</feature>
<comment type="caution">
    <text evidence="2">The sequence shown here is derived from an EMBL/GenBank/DDBJ whole genome shotgun (WGS) entry which is preliminary data.</text>
</comment>
<evidence type="ECO:0000313" key="2">
    <source>
        <dbReference type="EMBL" id="KAJ7204508.1"/>
    </source>
</evidence>
<accession>A0AAD6VAZ6</accession>
<keyword evidence="3" id="KW-1185">Reference proteome</keyword>
<organism evidence="2 3">
    <name type="scientific">Mycena pura</name>
    <dbReference type="NCBI Taxonomy" id="153505"/>
    <lineage>
        <taxon>Eukaryota</taxon>
        <taxon>Fungi</taxon>
        <taxon>Dikarya</taxon>
        <taxon>Basidiomycota</taxon>
        <taxon>Agaricomycotina</taxon>
        <taxon>Agaricomycetes</taxon>
        <taxon>Agaricomycetidae</taxon>
        <taxon>Agaricales</taxon>
        <taxon>Marasmiineae</taxon>
        <taxon>Mycenaceae</taxon>
        <taxon>Mycena</taxon>
    </lineage>
</organism>
<protein>
    <submittedName>
        <fullName evidence="2">Uncharacterized protein</fullName>
    </submittedName>
</protein>
<gene>
    <name evidence="2" type="ORF">GGX14DRAFT_398336</name>
</gene>
<proteinExistence type="predicted"/>
<name>A0AAD6VAZ6_9AGAR</name>
<reference evidence="2" key="1">
    <citation type="submission" date="2023-03" db="EMBL/GenBank/DDBJ databases">
        <title>Massive genome expansion in bonnet fungi (Mycena s.s.) driven by repeated elements and novel gene families across ecological guilds.</title>
        <authorList>
            <consortium name="Lawrence Berkeley National Laboratory"/>
            <person name="Harder C.B."/>
            <person name="Miyauchi S."/>
            <person name="Viragh M."/>
            <person name="Kuo A."/>
            <person name="Thoen E."/>
            <person name="Andreopoulos B."/>
            <person name="Lu D."/>
            <person name="Skrede I."/>
            <person name="Drula E."/>
            <person name="Henrissat B."/>
            <person name="Morin E."/>
            <person name="Kohler A."/>
            <person name="Barry K."/>
            <person name="LaButti K."/>
            <person name="Morin E."/>
            <person name="Salamov A."/>
            <person name="Lipzen A."/>
            <person name="Mereny Z."/>
            <person name="Hegedus B."/>
            <person name="Baldrian P."/>
            <person name="Stursova M."/>
            <person name="Weitz H."/>
            <person name="Taylor A."/>
            <person name="Grigoriev I.V."/>
            <person name="Nagy L.G."/>
            <person name="Martin F."/>
            <person name="Kauserud H."/>
        </authorList>
    </citation>
    <scope>NUCLEOTIDE SEQUENCE</scope>
    <source>
        <strain evidence="2">9144</strain>
    </source>
</reference>
<dbReference type="EMBL" id="JARJCW010000047">
    <property type="protein sequence ID" value="KAJ7204508.1"/>
    <property type="molecule type" value="Genomic_DNA"/>
</dbReference>
<dbReference type="Proteomes" id="UP001219525">
    <property type="component" value="Unassembled WGS sequence"/>
</dbReference>
<sequence>MSLLRVVENALVVTSARSGRGYPVKQKVSVSSGSVRGEAPREGLEGEEACGECSVHVVVTVESELEPACGRGGGRSGSSPSPLEPDSSAEKLGDEGVHGSVAVLRAMGRSYPIVQSRKDLAAARQAFEQLDPQSFPVLKEIQLDDIKWPTSEQQARKDQWVAISEVLHRKGIKVIDASGVGGPTGARAKVSTRRQTKSWNGKRPASFRNALSNSSSEVLRTGTFEDVVKSAAASMSTAAVLFILTMLANLEAQRKARHEIDTTVYLNFGTRMPYPIPHCVSVENEDRIPAGSLVIGNIYVSLSDPISSGRFTMTKCSLSVHPSNRWPLPSRHQVEALESPGQRYEQGGAILLNHHQCSDGVGPA</sequence>
<evidence type="ECO:0000313" key="3">
    <source>
        <dbReference type="Proteomes" id="UP001219525"/>
    </source>
</evidence>
<feature type="region of interest" description="Disordered" evidence="1">
    <location>
        <begin position="67"/>
        <end position="95"/>
    </location>
</feature>
<evidence type="ECO:0000256" key="1">
    <source>
        <dbReference type="SAM" id="MobiDB-lite"/>
    </source>
</evidence>